<protein>
    <submittedName>
        <fullName evidence="1">Uncharacterized protein</fullName>
    </submittedName>
</protein>
<proteinExistence type="predicted"/>
<evidence type="ECO:0000313" key="1">
    <source>
        <dbReference type="EMBL" id="CAA2109949.1"/>
    </source>
</evidence>
<dbReference type="EMBL" id="LR743508">
    <property type="protein sequence ID" value="CAA2109949.1"/>
    <property type="molecule type" value="Genomic_DNA"/>
</dbReference>
<sequence>MDIVWLAAVAAVWVFAAEALVRCRGLDAPRKQE</sequence>
<name>A0A679JGZ3_VARPD</name>
<gene>
    <name evidence="1" type="ORF">VVAX_06221</name>
</gene>
<reference evidence="1" key="1">
    <citation type="submission" date="2019-12" db="EMBL/GenBank/DDBJ databases">
        <authorList>
            <person name="Cremers G."/>
        </authorList>
    </citation>
    <scope>NUCLEOTIDE SEQUENCE</scope>
    <source>
        <strain evidence="1">Vvax</strain>
    </source>
</reference>
<dbReference type="AlphaFoldDB" id="A0A679JGZ3"/>
<accession>A0A679JGZ3</accession>
<organism evidence="1">
    <name type="scientific">Variovorax paradoxus</name>
    <dbReference type="NCBI Taxonomy" id="34073"/>
    <lineage>
        <taxon>Bacteria</taxon>
        <taxon>Pseudomonadati</taxon>
        <taxon>Pseudomonadota</taxon>
        <taxon>Betaproteobacteria</taxon>
        <taxon>Burkholderiales</taxon>
        <taxon>Comamonadaceae</taxon>
        <taxon>Variovorax</taxon>
    </lineage>
</organism>